<evidence type="ECO:0000256" key="2">
    <source>
        <dbReference type="ARBA" id="ARBA00023136"/>
    </source>
</evidence>
<keyword evidence="2" id="KW-0472">Membrane</keyword>
<comment type="subcellular location">
    <subcellularLocation>
        <location evidence="1">Membrane</location>
    </subcellularLocation>
</comment>
<dbReference type="AlphaFoldDB" id="A0A966FWJ6"/>
<protein>
    <submittedName>
        <fullName evidence="5">ShlB/FhaC/HecB family hemolysin secretion/activation protein</fullName>
    </submittedName>
</protein>
<comment type="caution">
    <text evidence="5">The sequence shown here is derived from an EMBL/GenBank/DDBJ whole genome shotgun (WGS) entry which is preliminary data.</text>
</comment>
<dbReference type="PANTHER" id="PTHR34597:SF1">
    <property type="entry name" value="HEME_HEMOPEXIN TRANSPORTER PROTEIN HUXB"/>
    <property type="match status" value="1"/>
</dbReference>
<name>A0A966FWJ6_MICAE</name>
<evidence type="ECO:0000256" key="3">
    <source>
        <dbReference type="SAM" id="MobiDB-lite"/>
    </source>
</evidence>
<evidence type="ECO:0000259" key="4">
    <source>
        <dbReference type="PROSITE" id="PS51779"/>
    </source>
</evidence>
<reference evidence="5" key="1">
    <citation type="journal article" date="2019" name="Mol. Ecol.">
        <title>Genome evolution and host-microbiome shifts correspond with intraspecific niche divergence within harmful algal bloom-forming Microcystis aeruginosa.</title>
        <authorList>
            <person name="Jackrel S.L."/>
            <person name="White J.D."/>
            <person name="Evans J.T."/>
            <person name="Buffin K."/>
            <person name="Hayden K."/>
            <person name="Sarnelle O."/>
            <person name="Denef V.J."/>
        </authorList>
    </citation>
    <scope>NUCLEOTIDE SEQUENCE</scope>
    <source>
        <strain evidence="5">G11-04</strain>
    </source>
</reference>
<organism evidence="5 6">
    <name type="scientific">Microcystis aeruginosa G11-04</name>
    <dbReference type="NCBI Taxonomy" id="2685956"/>
    <lineage>
        <taxon>Bacteria</taxon>
        <taxon>Bacillati</taxon>
        <taxon>Cyanobacteriota</taxon>
        <taxon>Cyanophyceae</taxon>
        <taxon>Oscillatoriophycideae</taxon>
        <taxon>Chroococcales</taxon>
        <taxon>Microcystaceae</taxon>
        <taxon>Microcystis</taxon>
    </lineage>
</organism>
<evidence type="ECO:0000313" key="5">
    <source>
        <dbReference type="EMBL" id="NCS55978.1"/>
    </source>
</evidence>
<feature type="domain" description="POTRA" evidence="4">
    <location>
        <begin position="87"/>
        <end position="162"/>
    </location>
</feature>
<dbReference type="GO" id="GO:0016020">
    <property type="term" value="C:membrane"/>
    <property type="evidence" value="ECO:0007669"/>
    <property type="project" value="UniProtKB-SubCell"/>
</dbReference>
<dbReference type="InterPro" id="IPR013686">
    <property type="entry name" value="Polypept-transport_assoc_ShlB"/>
</dbReference>
<evidence type="ECO:0000313" key="6">
    <source>
        <dbReference type="Proteomes" id="UP000799330"/>
    </source>
</evidence>
<gene>
    <name evidence="5" type="ORF">GPJ16_03040</name>
</gene>
<evidence type="ECO:0000256" key="1">
    <source>
        <dbReference type="ARBA" id="ARBA00004370"/>
    </source>
</evidence>
<feature type="region of interest" description="Disordered" evidence="3">
    <location>
        <begin position="48"/>
        <end position="83"/>
    </location>
</feature>
<dbReference type="InterPro" id="IPR034746">
    <property type="entry name" value="POTRA"/>
</dbReference>
<proteinExistence type="predicted"/>
<dbReference type="GO" id="GO:0046819">
    <property type="term" value="P:protein secretion by the type V secretion system"/>
    <property type="evidence" value="ECO:0007669"/>
    <property type="project" value="TreeGrafter"/>
</dbReference>
<accession>A0A966FWJ6</accession>
<dbReference type="GO" id="GO:0008320">
    <property type="term" value="F:protein transmembrane transporter activity"/>
    <property type="evidence" value="ECO:0007669"/>
    <property type="project" value="TreeGrafter"/>
</dbReference>
<dbReference type="PANTHER" id="PTHR34597">
    <property type="entry name" value="SLR1661 PROTEIN"/>
    <property type="match status" value="1"/>
</dbReference>
<dbReference type="Pfam" id="PF08479">
    <property type="entry name" value="POTRA_2"/>
    <property type="match status" value="1"/>
</dbReference>
<sequence>MKWCVRSVFITLGLVLPSLILDSNRETNKAWAGDFKLLEIVQQTQPSDRFLQPESEPIQPLPEERKPVITPTETQPSPPLETPDLTISVRQIEVVGSTIFTPKDWNPIIEPLAGKTVTLAQLQEAADQITQLYVENGYITSRAVLGEQEIVDGVVQIQVIEGRLSEIKIEGAPRLDNYVRSRLELGAKTPLRPNRIEDQLLLPK</sequence>
<dbReference type="EMBL" id="JAADAI010000023">
    <property type="protein sequence ID" value="NCS55978.1"/>
    <property type="molecule type" value="Genomic_DNA"/>
</dbReference>
<dbReference type="InterPro" id="IPR051544">
    <property type="entry name" value="TPS_OM_transporter"/>
</dbReference>
<dbReference type="GO" id="GO:0098046">
    <property type="term" value="C:type V protein secretion system complex"/>
    <property type="evidence" value="ECO:0007669"/>
    <property type="project" value="TreeGrafter"/>
</dbReference>
<dbReference type="Proteomes" id="UP000799330">
    <property type="component" value="Unassembled WGS sequence"/>
</dbReference>
<dbReference type="Gene3D" id="3.10.20.310">
    <property type="entry name" value="membrane protein fhac"/>
    <property type="match status" value="1"/>
</dbReference>
<dbReference type="PROSITE" id="PS51779">
    <property type="entry name" value="POTRA"/>
    <property type="match status" value="1"/>
</dbReference>